<dbReference type="eggNOG" id="ENOG502S14Y">
    <property type="taxonomic scope" value="Eukaryota"/>
</dbReference>
<dbReference type="PANTHER" id="PTHR12203:SF61">
    <property type="entry name" value="CAPSULE PROTEIN"/>
    <property type="match status" value="1"/>
</dbReference>
<evidence type="ECO:0000313" key="2">
    <source>
        <dbReference type="EnsemblFungi" id="EJT74087"/>
    </source>
</evidence>
<accession>J3P345</accession>
<evidence type="ECO:0000313" key="1">
    <source>
        <dbReference type="EMBL" id="EJT74087.1"/>
    </source>
</evidence>
<organism evidence="1">
    <name type="scientific">Gaeumannomyces tritici (strain R3-111a-1)</name>
    <name type="common">Wheat and barley take-all root rot fungus</name>
    <name type="synonym">Gaeumannomyces graminis var. tritici</name>
    <dbReference type="NCBI Taxonomy" id="644352"/>
    <lineage>
        <taxon>Eukaryota</taxon>
        <taxon>Fungi</taxon>
        <taxon>Dikarya</taxon>
        <taxon>Ascomycota</taxon>
        <taxon>Pezizomycotina</taxon>
        <taxon>Sordariomycetes</taxon>
        <taxon>Sordariomycetidae</taxon>
        <taxon>Magnaporthales</taxon>
        <taxon>Magnaporthaceae</taxon>
        <taxon>Gaeumannomyces</taxon>
    </lineage>
</organism>
<sequence>MHPILRRLGVWSVRIAAVLVALIVYNHFSDGVLTDTLFQPPTVPGAWDEHPIVLLHQKTRREFRDSCGFVPDLEPYINFLDEPSVILGTTCTGQQHNGSTESQSQRMWPDLYHHSIAVAVAEACRARGEHDDFFMYPPTLHRPSAEKAVYWAGLSTGGRWSADTWHGGHRQRLVALAAVDRSRLDVASTRFVGCAPAAVCDAMSPFLLPPGSGRAADPESRALRYQFALDVDSNGFSGRFYRLLVSRSVPLKMTTFREWRDECLVPCVHYVPVSVGLGELPGLVHFLTSTAAGQRISKSIADAGRGWYRWAVAPKHQGIHRLMLEMARMQGRSREAG</sequence>
<reference evidence="3" key="1">
    <citation type="submission" date="2010-07" db="EMBL/GenBank/DDBJ databases">
        <title>The genome sequence of Gaeumannomyces graminis var. tritici strain R3-111a-1.</title>
        <authorList>
            <consortium name="The Broad Institute Genome Sequencing Platform"/>
            <person name="Ma L.-J."/>
            <person name="Dead R."/>
            <person name="Young S."/>
            <person name="Zeng Q."/>
            <person name="Koehrsen M."/>
            <person name="Alvarado L."/>
            <person name="Berlin A."/>
            <person name="Chapman S.B."/>
            <person name="Chen Z."/>
            <person name="Freedman E."/>
            <person name="Gellesch M."/>
            <person name="Goldberg J."/>
            <person name="Griggs A."/>
            <person name="Gujja S."/>
            <person name="Heilman E.R."/>
            <person name="Heiman D."/>
            <person name="Hepburn T."/>
            <person name="Howarth C."/>
            <person name="Jen D."/>
            <person name="Larson L."/>
            <person name="Mehta T."/>
            <person name="Neiman D."/>
            <person name="Pearson M."/>
            <person name="Roberts A."/>
            <person name="Saif S."/>
            <person name="Shea T."/>
            <person name="Shenoy N."/>
            <person name="Sisk P."/>
            <person name="Stolte C."/>
            <person name="Sykes S."/>
            <person name="Walk T."/>
            <person name="White J."/>
            <person name="Yandava C."/>
            <person name="Haas B."/>
            <person name="Nusbaum C."/>
            <person name="Birren B."/>
        </authorList>
    </citation>
    <scope>NUCLEOTIDE SEQUENCE [LARGE SCALE GENOMIC DNA]</scope>
    <source>
        <strain evidence="3">R3-111a-1</strain>
    </source>
</reference>
<dbReference type="VEuPathDB" id="FungiDB:GGTG_07936"/>
<dbReference type="Proteomes" id="UP000006039">
    <property type="component" value="Unassembled WGS sequence"/>
</dbReference>
<dbReference type="GeneID" id="20348394"/>
<name>J3P345_GAET3</name>
<reference evidence="2" key="5">
    <citation type="submission" date="2018-04" db="UniProtKB">
        <authorList>
            <consortium name="EnsemblFungi"/>
        </authorList>
    </citation>
    <scope>IDENTIFICATION</scope>
    <source>
        <strain evidence="2">R3-111a-1</strain>
    </source>
</reference>
<proteinExistence type="predicted"/>
<keyword evidence="3" id="KW-1185">Reference proteome</keyword>
<dbReference type="EMBL" id="GL385398">
    <property type="protein sequence ID" value="EJT74087.1"/>
    <property type="molecule type" value="Genomic_DNA"/>
</dbReference>
<dbReference type="EnsemblFungi" id="EJT74087">
    <property type="protein sequence ID" value="EJT74087"/>
    <property type="gene ID" value="GGTG_07936"/>
</dbReference>
<evidence type="ECO:0000313" key="3">
    <source>
        <dbReference type="Proteomes" id="UP000006039"/>
    </source>
</evidence>
<dbReference type="AlphaFoldDB" id="J3P345"/>
<evidence type="ECO:0008006" key="4">
    <source>
        <dbReference type="Google" id="ProtNLM"/>
    </source>
</evidence>
<gene>
    <name evidence="2" type="primary">20348394</name>
    <name evidence="1" type="ORF">GGTG_07936</name>
</gene>
<dbReference type="RefSeq" id="XP_009224031.1">
    <property type="nucleotide sequence ID" value="XM_009225767.1"/>
</dbReference>
<protein>
    <recommendedName>
        <fullName evidence="4">Glycosyl transferase CAP10 domain-containing protein</fullName>
    </recommendedName>
</protein>
<reference evidence="1" key="3">
    <citation type="submission" date="2010-09" db="EMBL/GenBank/DDBJ databases">
        <title>Annotation of Gaeumannomyces graminis var. tritici R3-111a-1.</title>
        <authorList>
            <consortium name="The Broad Institute Genome Sequencing Platform"/>
            <person name="Ma L.-J."/>
            <person name="Dead R."/>
            <person name="Young S.K."/>
            <person name="Zeng Q."/>
            <person name="Gargeya S."/>
            <person name="Fitzgerald M."/>
            <person name="Haas B."/>
            <person name="Abouelleil A."/>
            <person name="Alvarado L."/>
            <person name="Arachchi H.M."/>
            <person name="Berlin A."/>
            <person name="Brown A."/>
            <person name="Chapman S.B."/>
            <person name="Chen Z."/>
            <person name="Dunbar C."/>
            <person name="Freedman E."/>
            <person name="Gearin G."/>
            <person name="Gellesch M."/>
            <person name="Goldberg J."/>
            <person name="Griggs A."/>
            <person name="Gujja S."/>
            <person name="Heiman D."/>
            <person name="Howarth C."/>
            <person name="Larson L."/>
            <person name="Lui A."/>
            <person name="MacDonald P.J.P."/>
            <person name="Mehta T."/>
            <person name="Montmayeur A."/>
            <person name="Murphy C."/>
            <person name="Neiman D."/>
            <person name="Pearson M."/>
            <person name="Priest M."/>
            <person name="Roberts A."/>
            <person name="Saif S."/>
            <person name="Shea T."/>
            <person name="Shenoy N."/>
            <person name="Sisk P."/>
            <person name="Stolte C."/>
            <person name="Sykes S."/>
            <person name="Yandava C."/>
            <person name="Wortman J."/>
            <person name="Nusbaum C."/>
            <person name="Birren B."/>
        </authorList>
    </citation>
    <scope>NUCLEOTIDE SEQUENCE</scope>
    <source>
        <strain evidence="1">R3-111a-1</strain>
    </source>
</reference>
<reference evidence="1" key="2">
    <citation type="submission" date="2010-07" db="EMBL/GenBank/DDBJ databases">
        <authorList>
            <consortium name="The Broad Institute Genome Sequencing Platform"/>
            <consortium name="Broad Institute Genome Sequencing Center for Infectious Disease"/>
            <person name="Ma L.-J."/>
            <person name="Dead R."/>
            <person name="Young S."/>
            <person name="Zeng Q."/>
            <person name="Koehrsen M."/>
            <person name="Alvarado L."/>
            <person name="Berlin A."/>
            <person name="Chapman S.B."/>
            <person name="Chen Z."/>
            <person name="Freedman E."/>
            <person name="Gellesch M."/>
            <person name="Goldberg J."/>
            <person name="Griggs A."/>
            <person name="Gujja S."/>
            <person name="Heilman E.R."/>
            <person name="Heiman D."/>
            <person name="Hepburn T."/>
            <person name="Howarth C."/>
            <person name="Jen D."/>
            <person name="Larson L."/>
            <person name="Mehta T."/>
            <person name="Neiman D."/>
            <person name="Pearson M."/>
            <person name="Roberts A."/>
            <person name="Saif S."/>
            <person name="Shea T."/>
            <person name="Shenoy N."/>
            <person name="Sisk P."/>
            <person name="Stolte C."/>
            <person name="Sykes S."/>
            <person name="Walk T."/>
            <person name="White J."/>
            <person name="Yandava C."/>
            <person name="Haas B."/>
            <person name="Nusbaum C."/>
            <person name="Birren B."/>
        </authorList>
    </citation>
    <scope>NUCLEOTIDE SEQUENCE</scope>
    <source>
        <strain evidence="1">R3-111a-1</strain>
    </source>
</reference>
<dbReference type="HOGENOM" id="CLU_005027_2_2_1"/>
<dbReference type="PANTHER" id="PTHR12203">
    <property type="entry name" value="KDEL LYS-ASP-GLU-LEU CONTAINING - RELATED"/>
    <property type="match status" value="1"/>
</dbReference>
<dbReference type="OrthoDB" id="202415at2759"/>
<dbReference type="InterPro" id="IPR051091">
    <property type="entry name" value="O-Glucosyltr/Glycosyltrsf_90"/>
</dbReference>
<reference evidence="2" key="4">
    <citation type="journal article" date="2015" name="G3 (Bethesda)">
        <title>Genome sequences of three phytopathogenic species of the Magnaporthaceae family of fungi.</title>
        <authorList>
            <person name="Okagaki L.H."/>
            <person name="Nunes C.C."/>
            <person name="Sailsbery J."/>
            <person name="Clay B."/>
            <person name="Brown D."/>
            <person name="John T."/>
            <person name="Oh Y."/>
            <person name="Young N."/>
            <person name="Fitzgerald M."/>
            <person name="Haas B.J."/>
            <person name="Zeng Q."/>
            <person name="Young S."/>
            <person name="Adiconis X."/>
            <person name="Fan L."/>
            <person name="Levin J.Z."/>
            <person name="Mitchell T.K."/>
            <person name="Okubara P.A."/>
            <person name="Farman M.L."/>
            <person name="Kohn L.M."/>
            <person name="Birren B."/>
            <person name="Ma L.-J."/>
            <person name="Dean R.A."/>
        </authorList>
    </citation>
    <scope>NUCLEOTIDE SEQUENCE</scope>
    <source>
        <strain evidence="2">R3-111a-1</strain>
    </source>
</reference>